<name>A0ABU3L734_9FLAO</name>
<sequence>MKTPISITALASISPLGILQDEIWANYQNDAPLFTKKYFNGGEEWVGALSEAAKSEIDRLKNGDSKYKNLDNSVLYALYASRMAVEQAGWGREGNAADGGARRFGINIGSSRGATSLFERYHGEFLENHRASTLSSPTTTLGNISSWIAHDLQTQGPEISHSITCSTALHSLLNGVAWINSGMTEQFLVGGSEAPLTPFTIAQMKALKIYARANTVEATFGNSASFRQQSDLAESEVRKTAEARLAFENAKTHGSRKVQEARTGGEAPPLALFPCQALNLDKKRNSMVLGEGASVACLEKGKAENALALIEGIGYATEPLRHNTSISTDAECFQRSMRMALADTRREEVDAIVMHAPGTIKGDLSEYKAIEKVFEGELPFLTTNKWKIGHTFGASGMLSVELALLMLKHQQGVSVPFIPPSLRPKRIEKVLVNAVGFGGNAVSVLLGRTQ</sequence>
<dbReference type="Proteomes" id="UP001250656">
    <property type="component" value="Unassembled WGS sequence"/>
</dbReference>
<evidence type="ECO:0000256" key="1">
    <source>
        <dbReference type="ARBA" id="ARBA00008467"/>
    </source>
</evidence>
<reference evidence="5 6" key="1">
    <citation type="submission" date="2023-09" db="EMBL/GenBank/DDBJ databases">
        <title>Novel taxa isolated from Blanes Bay.</title>
        <authorList>
            <person name="Rey-Velasco X."/>
            <person name="Lucena T."/>
        </authorList>
    </citation>
    <scope>NUCLEOTIDE SEQUENCE [LARGE SCALE GENOMIC DNA]</scope>
    <source>
        <strain evidence="5 6">S334</strain>
    </source>
</reference>
<evidence type="ECO:0000313" key="5">
    <source>
        <dbReference type="EMBL" id="MDT7829168.1"/>
    </source>
</evidence>
<organism evidence="5 6">
    <name type="scientific">Pricia mediterranea</name>
    <dbReference type="NCBI Taxonomy" id="3076079"/>
    <lineage>
        <taxon>Bacteria</taxon>
        <taxon>Pseudomonadati</taxon>
        <taxon>Bacteroidota</taxon>
        <taxon>Flavobacteriia</taxon>
        <taxon>Flavobacteriales</taxon>
        <taxon>Flavobacteriaceae</taxon>
        <taxon>Pricia</taxon>
    </lineage>
</organism>
<dbReference type="SUPFAM" id="SSF53901">
    <property type="entry name" value="Thiolase-like"/>
    <property type="match status" value="2"/>
</dbReference>
<dbReference type="Pfam" id="PF00109">
    <property type="entry name" value="ketoacyl-synt"/>
    <property type="match status" value="1"/>
</dbReference>
<dbReference type="PROSITE" id="PS52004">
    <property type="entry name" value="KS3_2"/>
    <property type="match status" value="1"/>
</dbReference>
<accession>A0ABU3L734</accession>
<comment type="similarity">
    <text evidence="1 3">Belongs to the thiolase-like superfamily. Beta-ketoacyl-ACP synthases family.</text>
</comment>
<dbReference type="Pfam" id="PF02801">
    <property type="entry name" value="Ketoacyl-synt_C"/>
    <property type="match status" value="1"/>
</dbReference>
<feature type="domain" description="Ketosynthase family 3 (KS3)" evidence="4">
    <location>
        <begin position="2"/>
        <end position="448"/>
    </location>
</feature>
<dbReference type="InterPro" id="IPR014030">
    <property type="entry name" value="Ketoacyl_synth_N"/>
</dbReference>
<dbReference type="PANTHER" id="PTHR11712">
    <property type="entry name" value="POLYKETIDE SYNTHASE-RELATED"/>
    <property type="match status" value="1"/>
</dbReference>
<evidence type="ECO:0000256" key="2">
    <source>
        <dbReference type="ARBA" id="ARBA00022679"/>
    </source>
</evidence>
<keyword evidence="2 3" id="KW-0808">Transferase</keyword>
<dbReference type="EMBL" id="JAVTTP010000001">
    <property type="protein sequence ID" value="MDT7829168.1"/>
    <property type="molecule type" value="Genomic_DNA"/>
</dbReference>
<dbReference type="Gene3D" id="3.40.47.10">
    <property type="match status" value="2"/>
</dbReference>
<dbReference type="RefSeq" id="WP_314014928.1">
    <property type="nucleotide sequence ID" value="NZ_JAVTTP010000001.1"/>
</dbReference>
<evidence type="ECO:0000256" key="3">
    <source>
        <dbReference type="RuleBase" id="RU003694"/>
    </source>
</evidence>
<dbReference type="InterPro" id="IPR014031">
    <property type="entry name" value="Ketoacyl_synth_C"/>
</dbReference>
<comment type="caution">
    <text evidence="5">The sequence shown here is derived from an EMBL/GenBank/DDBJ whole genome shotgun (WGS) entry which is preliminary data.</text>
</comment>
<dbReference type="SMART" id="SM00825">
    <property type="entry name" value="PKS_KS"/>
    <property type="match status" value="1"/>
</dbReference>
<protein>
    <submittedName>
        <fullName evidence="5">Beta-ketoacyl synthase N-terminal-like domain-containing protein</fullName>
    </submittedName>
</protein>
<dbReference type="InterPro" id="IPR016039">
    <property type="entry name" value="Thiolase-like"/>
</dbReference>
<dbReference type="InterPro" id="IPR020841">
    <property type="entry name" value="PKS_Beta-ketoAc_synthase_dom"/>
</dbReference>
<evidence type="ECO:0000313" key="6">
    <source>
        <dbReference type="Proteomes" id="UP001250656"/>
    </source>
</evidence>
<evidence type="ECO:0000259" key="4">
    <source>
        <dbReference type="PROSITE" id="PS52004"/>
    </source>
</evidence>
<dbReference type="PANTHER" id="PTHR11712:SF336">
    <property type="entry name" value="3-OXOACYL-[ACYL-CARRIER-PROTEIN] SYNTHASE, MITOCHONDRIAL"/>
    <property type="match status" value="1"/>
</dbReference>
<gene>
    <name evidence="5" type="ORF">RQM65_10870</name>
</gene>
<dbReference type="InterPro" id="IPR000794">
    <property type="entry name" value="Beta-ketoacyl_synthase"/>
</dbReference>
<proteinExistence type="inferred from homology"/>
<keyword evidence="6" id="KW-1185">Reference proteome</keyword>